<dbReference type="GO" id="GO:0003677">
    <property type="term" value="F:DNA binding"/>
    <property type="evidence" value="ECO:0007669"/>
    <property type="project" value="InterPro"/>
</dbReference>
<dbReference type="NCBIfam" id="TIGR02937">
    <property type="entry name" value="sigma70-ECF"/>
    <property type="match status" value="1"/>
</dbReference>
<evidence type="ECO:0000259" key="6">
    <source>
        <dbReference type="Pfam" id="PF08281"/>
    </source>
</evidence>
<protein>
    <submittedName>
        <fullName evidence="7">Sigma-70 family RNA polymerase sigma factor</fullName>
    </submittedName>
</protein>
<dbReference type="Pfam" id="PF04542">
    <property type="entry name" value="Sigma70_r2"/>
    <property type="match status" value="1"/>
</dbReference>
<dbReference type="CDD" id="cd06171">
    <property type="entry name" value="Sigma70_r4"/>
    <property type="match status" value="1"/>
</dbReference>
<accession>A0A6P1MQU9</accession>
<proteinExistence type="inferred from homology"/>
<reference evidence="7 8" key="1">
    <citation type="submission" date="2020-01" db="EMBL/GenBank/DDBJ databases">
        <title>Genomic analysis of Aminipila sp. CBA3637.</title>
        <authorList>
            <person name="Kim Y.B."/>
            <person name="Roh S.W."/>
        </authorList>
    </citation>
    <scope>NUCLEOTIDE SEQUENCE [LARGE SCALE GENOMIC DNA]</scope>
    <source>
        <strain evidence="7 8">CBA3637</strain>
    </source>
</reference>
<dbReference type="Proteomes" id="UP000463883">
    <property type="component" value="Chromosome"/>
</dbReference>
<evidence type="ECO:0000256" key="4">
    <source>
        <dbReference type="ARBA" id="ARBA00023163"/>
    </source>
</evidence>
<keyword evidence="3" id="KW-0731">Sigma factor</keyword>
<dbReference type="PANTHER" id="PTHR43133:SF51">
    <property type="entry name" value="RNA POLYMERASE SIGMA FACTOR"/>
    <property type="match status" value="1"/>
</dbReference>
<dbReference type="InterPro" id="IPR013249">
    <property type="entry name" value="RNA_pol_sigma70_r4_t2"/>
</dbReference>
<dbReference type="InterPro" id="IPR036388">
    <property type="entry name" value="WH-like_DNA-bd_sf"/>
</dbReference>
<sequence length="189" mass="22039">MSEEERLLIRKAKDGDEGSFETLILSCKGKAYNIALRYVKNENDAMDVLQESFIKIFRHLGKFNEESKFETWVYRIVVNSCYDFLRKYKNKYDEIPIAPNDNQDEKTLEIPDHTPPPEEVILNSEQSTYILECLEKIPIDHKKVIILRDIQGLSYEEISVILECSTGTVKSRISRARKNLKEVYLNNDA</sequence>
<dbReference type="InterPro" id="IPR013325">
    <property type="entry name" value="RNA_pol_sigma_r2"/>
</dbReference>
<evidence type="ECO:0000259" key="5">
    <source>
        <dbReference type="Pfam" id="PF04542"/>
    </source>
</evidence>
<evidence type="ECO:0000256" key="3">
    <source>
        <dbReference type="ARBA" id="ARBA00023082"/>
    </source>
</evidence>
<evidence type="ECO:0000313" key="8">
    <source>
        <dbReference type="Proteomes" id="UP000463883"/>
    </source>
</evidence>
<feature type="domain" description="RNA polymerase sigma-70 region 2" evidence="5">
    <location>
        <begin position="24"/>
        <end position="89"/>
    </location>
</feature>
<dbReference type="SUPFAM" id="SSF88659">
    <property type="entry name" value="Sigma3 and sigma4 domains of RNA polymerase sigma factors"/>
    <property type="match status" value="1"/>
</dbReference>
<feature type="domain" description="RNA polymerase sigma factor 70 region 4 type 2" evidence="6">
    <location>
        <begin position="129"/>
        <end position="180"/>
    </location>
</feature>
<keyword evidence="8" id="KW-1185">Reference proteome</keyword>
<evidence type="ECO:0000313" key="7">
    <source>
        <dbReference type="EMBL" id="QHI74036.1"/>
    </source>
</evidence>
<keyword evidence="2" id="KW-0805">Transcription regulation</keyword>
<dbReference type="InterPro" id="IPR014284">
    <property type="entry name" value="RNA_pol_sigma-70_dom"/>
</dbReference>
<dbReference type="Gene3D" id="1.10.1740.10">
    <property type="match status" value="1"/>
</dbReference>
<gene>
    <name evidence="7" type="ORF">Ami3637_15975</name>
</gene>
<dbReference type="AlphaFoldDB" id="A0A6P1MQU9"/>
<dbReference type="Pfam" id="PF08281">
    <property type="entry name" value="Sigma70_r4_2"/>
    <property type="match status" value="1"/>
</dbReference>
<organism evidence="7 8">
    <name type="scientific">Aminipila terrae</name>
    <dbReference type="NCBI Taxonomy" id="2697030"/>
    <lineage>
        <taxon>Bacteria</taxon>
        <taxon>Bacillati</taxon>
        <taxon>Bacillota</taxon>
        <taxon>Clostridia</taxon>
        <taxon>Peptostreptococcales</taxon>
        <taxon>Anaerovoracaceae</taxon>
        <taxon>Aminipila</taxon>
    </lineage>
</organism>
<dbReference type="InterPro" id="IPR007627">
    <property type="entry name" value="RNA_pol_sigma70_r2"/>
</dbReference>
<evidence type="ECO:0000256" key="2">
    <source>
        <dbReference type="ARBA" id="ARBA00023015"/>
    </source>
</evidence>
<dbReference type="SUPFAM" id="SSF88946">
    <property type="entry name" value="Sigma2 domain of RNA polymerase sigma factors"/>
    <property type="match status" value="1"/>
</dbReference>
<dbReference type="Gene3D" id="1.10.10.10">
    <property type="entry name" value="Winged helix-like DNA-binding domain superfamily/Winged helix DNA-binding domain"/>
    <property type="match status" value="1"/>
</dbReference>
<dbReference type="PANTHER" id="PTHR43133">
    <property type="entry name" value="RNA POLYMERASE ECF-TYPE SIGMA FACTO"/>
    <property type="match status" value="1"/>
</dbReference>
<evidence type="ECO:0000256" key="1">
    <source>
        <dbReference type="ARBA" id="ARBA00010641"/>
    </source>
</evidence>
<dbReference type="EMBL" id="CP047591">
    <property type="protein sequence ID" value="QHI74036.1"/>
    <property type="molecule type" value="Genomic_DNA"/>
</dbReference>
<dbReference type="InterPro" id="IPR039425">
    <property type="entry name" value="RNA_pol_sigma-70-like"/>
</dbReference>
<dbReference type="GO" id="GO:0006352">
    <property type="term" value="P:DNA-templated transcription initiation"/>
    <property type="evidence" value="ECO:0007669"/>
    <property type="project" value="InterPro"/>
</dbReference>
<dbReference type="KEGG" id="amic:Ami3637_15975"/>
<keyword evidence="4" id="KW-0804">Transcription</keyword>
<dbReference type="GO" id="GO:0016987">
    <property type="term" value="F:sigma factor activity"/>
    <property type="evidence" value="ECO:0007669"/>
    <property type="project" value="UniProtKB-KW"/>
</dbReference>
<comment type="similarity">
    <text evidence="1">Belongs to the sigma-70 factor family. ECF subfamily.</text>
</comment>
<name>A0A6P1MQU9_9FIRM</name>
<dbReference type="InterPro" id="IPR013324">
    <property type="entry name" value="RNA_pol_sigma_r3/r4-like"/>
</dbReference>